<dbReference type="PANTHER" id="PTHR21310:SF40">
    <property type="entry name" value="AMINOGLYCOSIDE PHOSPHOTRANSFERASE DOMAIN-CONTAINING PROTEIN-RELATED"/>
    <property type="match status" value="1"/>
</dbReference>
<dbReference type="Gene3D" id="3.30.200.20">
    <property type="entry name" value="Phosphorylase Kinase, domain 1"/>
    <property type="match status" value="1"/>
</dbReference>
<dbReference type="Proteomes" id="UP000000328">
    <property type="component" value="Chromosome"/>
</dbReference>
<dbReference type="InterPro" id="IPR051678">
    <property type="entry name" value="AGP_Transferase"/>
</dbReference>
<dbReference type="AlphaFoldDB" id="A0A0H3DF96"/>
<dbReference type="KEGG" id="amd:AMED_7170"/>
<dbReference type="InterPro" id="IPR002575">
    <property type="entry name" value="Aminoglycoside_PTrfase"/>
</dbReference>
<dbReference type="eggNOG" id="COG3173">
    <property type="taxonomic scope" value="Bacteria"/>
</dbReference>
<keyword evidence="2" id="KW-0808">Transferase</keyword>
<dbReference type="PANTHER" id="PTHR21310">
    <property type="entry name" value="AMINOGLYCOSIDE PHOSPHOTRANSFERASE-RELATED-RELATED"/>
    <property type="match status" value="1"/>
</dbReference>
<dbReference type="GO" id="GO:0016740">
    <property type="term" value="F:transferase activity"/>
    <property type="evidence" value="ECO:0007669"/>
    <property type="project" value="UniProtKB-KW"/>
</dbReference>
<dbReference type="SUPFAM" id="SSF56112">
    <property type="entry name" value="Protein kinase-like (PK-like)"/>
    <property type="match status" value="1"/>
</dbReference>
<dbReference type="RefSeq" id="WP_013228932.1">
    <property type="nucleotide sequence ID" value="NC_014318.1"/>
</dbReference>
<dbReference type="Pfam" id="PF01636">
    <property type="entry name" value="APH"/>
    <property type="match status" value="1"/>
</dbReference>
<gene>
    <name evidence="2" type="ordered locus">AMED_7170</name>
</gene>
<dbReference type="CDD" id="cd05154">
    <property type="entry name" value="ACAD10_11_N-like"/>
    <property type="match status" value="1"/>
</dbReference>
<reference evidence="2 3" key="1">
    <citation type="journal article" date="2010" name="Cell Res.">
        <title>Complete genome sequence of the rifamycin SV-producing Amycolatopsis mediterranei U32 revealed its genetic characteristics in phylogeny and metabolism.</title>
        <authorList>
            <person name="Zhao W."/>
            <person name="Zhong Y."/>
            <person name="Yuan H."/>
            <person name="Wang J."/>
            <person name="Zheng H."/>
            <person name="Wang Y."/>
            <person name="Cen X."/>
            <person name="Xu F."/>
            <person name="Bai J."/>
            <person name="Han X."/>
            <person name="Lu G."/>
            <person name="Zhu Y."/>
            <person name="Shao Z."/>
            <person name="Yan H."/>
            <person name="Li C."/>
            <person name="Peng N."/>
            <person name="Zhang Z."/>
            <person name="Zhang Y."/>
            <person name="Lin W."/>
            <person name="Fan Y."/>
            <person name="Qin Z."/>
            <person name="Hu Y."/>
            <person name="Zhu B."/>
            <person name="Wang S."/>
            <person name="Ding X."/>
            <person name="Zhao G.P."/>
        </authorList>
    </citation>
    <scope>NUCLEOTIDE SEQUENCE [LARGE SCALE GENOMIC DNA]</scope>
    <source>
        <strain evidence="3">U-32</strain>
    </source>
</reference>
<dbReference type="InterPro" id="IPR011009">
    <property type="entry name" value="Kinase-like_dom_sf"/>
</dbReference>
<proteinExistence type="predicted"/>
<dbReference type="PATRIC" id="fig|749927.5.peg.7457"/>
<dbReference type="OrthoDB" id="4524027at2"/>
<name>A0A0H3DF96_AMYMU</name>
<evidence type="ECO:0000313" key="2">
    <source>
        <dbReference type="EMBL" id="ADJ48887.1"/>
    </source>
</evidence>
<dbReference type="Gene3D" id="3.90.1200.10">
    <property type="match status" value="1"/>
</dbReference>
<sequence length="336" mass="36078">MVDGSPAARTKVGIADRADVVRRATNAAGQPLHQLEPLPGGTSSLTYSAVTDSGVRVVVKVAPPGLEPVRNRDVLRQARVLTALSEVPEVAVPEVLGSDPGAPPDVPPLFVMSYADGESYEPRHIARARRPPAADVRGRATAAARMLAALHTADPAKLGITEEAVTLETEVERWRKALATCALEPAAARAELECREQLTAAIPAPLRPAVLHGDWRLGNMQCDGAGIRAVIDWEIWSIGDPRLDLAWLRLMSDPAHPTAVAPEAPTLEPGELLAAYGSPVADLAWFDALVRYKQAAASALLVKNAERRDQVTDRVERMRRGIPLLLTAALTHLTRR</sequence>
<dbReference type="EMBL" id="CP002000">
    <property type="protein sequence ID" value="ADJ48887.1"/>
    <property type="molecule type" value="Genomic_DNA"/>
</dbReference>
<protein>
    <submittedName>
        <fullName evidence="2">Aminoglycoside phosphotransferase</fullName>
    </submittedName>
</protein>
<dbReference type="GeneID" id="92874819"/>
<dbReference type="HOGENOM" id="CLU_007526_0_0_11"/>
<organism evidence="2 3">
    <name type="scientific">Amycolatopsis mediterranei (strain U-32)</name>
    <dbReference type="NCBI Taxonomy" id="749927"/>
    <lineage>
        <taxon>Bacteria</taxon>
        <taxon>Bacillati</taxon>
        <taxon>Actinomycetota</taxon>
        <taxon>Actinomycetes</taxon>
        <taxon>Pseudonocardiales</taxon>
        <taxon>Pseudonocardiaceae</taxon>
        <taxon>Amycolatopsis</taxon>
    </lineage>
</organism>
<dbReference type="InterPro" id="IPR041726">
    <property type="entry name" value="ACAD10_11_N"/>
</dbReference>
<evidence type="ECO:0000259" key="1">
    <source>
        <dbReference type="Pfam" id="PF01636"/>
    </source>
</evidence>
<feature type="domain" description="Aminoglycoside phosphotransferase" evidence="1">
    <location>
        <begin position="35"/>
        <end position="252"/>
    </location>
</feature>
<evidence type="ECO:0000313" key="3">
    <source>
        <dbReference type="Proteomes" id="UP000000328"/>
    </source>
</evidence>
<accession>A0A0H3DF96</accession>